<evidence type="ECO:0000313" key="2">
    <source>
        <dbReference type="Proteomes" id="UP001152320"/>
    </source>
</evidence>
<reference evidence="1" key="1">
    <citation type="submission" date="2021-10" db="EMBL/GenBank/DDBJ databases">
        <title>Tropical sea cucumber genome reveals ecological adaptation and Cuvierian tubules defense mechanism.</title>
        <authorList>
            <person name="Chen T."/>
        </authorList>
    </citation>
    <scope>NUCLEOTIDE SEQUENCE</scope>
    <source>
        <strain evidence="1">Nanhai2018</strain>
        <tissue evidence="1">Muscle</tissue>
    </source>
</reference>
<organism evidence="1 2">
    <name type="scientific">Holothuria leucospilota</name>
    <name type="common">Black long sea cucumber</name>
    <name type="synonym">Mertensiothuria leucospilota</name>
    <dbReference type="NCBI Taxonomy" id="206669"/>
    <lineage>
        <taxon>Eukaryota</taxon>
        <taxon>Metazoa</taxon>
        <taxon>Echinodermata</taxon>
        <taxon>Eleutherozoa</taxon>
        <taxon>Echinozoa</taxon>
        <taxon>Holothuroidea</taxon>
        <taxon>Aspidochirotacea</taxon>
        <taxon>Aspidochirotida</taxon>
        <taxon>Holothuriidae</taxon>
        <taxon>Holothuria</taxon>
    </lineage>
</organism>
<accession>A0A9Q1C4U0</accession>
<gene>
    <name evidence="1" type="ORF">HOLleu_19171</name>
</gene>
<comment type="caution">
    <text evidence="1">The sequence shown here is derived from an EMBL/GenBank/DDBJ whole genome shotgun (WGS) entry which is preliminary data.</text>
</comment>
<dbReference type="AlphaFoldDB" id="A0A9Q1C4U0"/>
<proteinExistence type="predicted"/>
<dbReference type="EMBL" id="JAIZAY010000008">
    <property type="protein sequence ID" value="KAJ8038169.1"/>
    <property type="molecule type" value="Genomic_DNA"/>
</dbReference>
<dbReference type="Proteomes" id="UP001152320">
    <property type="component" value="Chromosome 8"/>
</dbReference>
<sequence>MTYLRADMNEIGSPKERWTHVQVEDFTMKKKDSNERVIGIDTVFDWSPEIRDEKMGVVGEKQAKTLR</sequence>
<name>A0A9Q1C4U0_HOLLE</name>
<keyword evidence="2" id="KW-1185">Reference proteome</keyword>
<protein>
    <submittedName>
        <fullName evidence="1">Uncharacterized protein</fullName>
    </submittedName>
</protein>
<evidence type="ECO:0000313" key="1">
    <source>
        <dbReference type="EMBL" id="KAJ8038169.1"/>
    </source>
</evidence>